<dbReference type="AlphaFoldDB" id="A0A179D425"/>
<dbReference type="PANTHER" id="PTHR10846">
    <property type="entry name" value="SODIUM/POTASSIUM/CALCIUM EXCHANGER"/>
    <property type="match status" value="1"/>
</dbReference>
<keyword evidence="3 5" id="KW-1133">Transmembrane helix</keyword>
<feature type="domain" description="Sodium/calcium exchanger membrane region" evidence="6">
    <location>
        <begin position="7"/>
        <end position="152"/>
    </location>
</feature>
<dbReference type="GO" id="GO:0005262">
    <property type="term" value="F:calcium channel activity"/>
    <property type="evidence" value="ECO:0007669"/>
    <property type="project" value="TreeGrafter"/>
</dbReference>
<evidence type="ECO:0000259" key="6">
    <source>
        <dbReference type="Pfam" id="PF01699"/>
    </source>
</evidence>
<feature type="transmembrane region" description="Helical" evidence="5">
    <location>
        <begin position="79"/>
        <end position="97"/>
    </location>
</feature>
<evidence type="ECO:0000256" key="2">
    <source>
        <dbReference type="ARBA" id="ARBA00022692"/>
    </source>
</evidence>
<reference evidence="7 8" key="1">
    <citation type="submission" date="2016-04" db="EMBL/GenBank/DDBJ databases">
        <title>Genome analysis of Thermosulfurimonas dismutans, the first thermophilic sulfur-disproportionating bacterium of the phylum Thermodesulfobacteria.</title>
        <authorList>
            <person name="Mardanov A.V."/>
            <person name="Beletsky A.V."/>
            <person name="Kadnikov V.V."/>
            <person name="Slobodkin A.I."/>
            <person name="Ravin N.V."/>
        </authorList>
    </citation>
    <scope>NUCLEOTIDE SEQUENCE [LARGE SCALE GENOMIC DNA]</scope>
    <source>
        <strain evidence="7 8">S95</strain>
    </source>
</reference>
<dbReference type="PATRIC" id="fig|999894.6.peg.1118"/>
<proteinExistence type="predicted"/>
<organism evidence="7 8">
    <name type="scientific">Thermosulfurimonas dismutans</name>
    <dbReference type="NCBI Taxonomy" id="999894"/>
    <lineage>
        <taxon>Bacteria</taxon>
        <taxon>Pseudomonadati</taxon>
        <taxon>Thermodesulfobacteriota</taxon>
        <taxon>Thermodesulfobacteria</taxon>
        <taxon>Thermodesulfobacteriales</taxon>
        <taxon>Thermodesulfobacteriaceae</taxon>
        <taxon>Thermosulfurimonas</taxon>
    </lineage>
</organism>
<evidence type="ECO:0000313" key="7">
    <source>
        <dbReference type="EMBL" id="OAQ20834.1"/>
    </source>
</evidence>
<dbReference type="PANTHER" id="PTHR10846:SF8">
    <property type="entry name" value="INNER MEMBRANE PROTEIN YRBG"/>
    <property type="match status" value="1"/>
</dbReference>
<dbReference type="Proteomes" id="UP000078390">
    <property type="component" value="Unassembled WGS sequence"/>
</dbReference>
<dbReference type="GO" id="GO:0006874">
    <property type="term" value="P:intracellular calcium ion homeostasis"/>
    <property type="evidence" value="ECO:0007669"/>
    <property type="project" value="TreeGrafter"/>
</dbReference>
<dbReference type="InterPro" id="IPR004481">
    <property type="entry name" value="K/Na/Ca-exchanger"/>
</dbReference>
<feature type="transmembrane region" description="Helical" evidence="5">
    <location>
        <begin position="177"/>
        <end position="197"/>
    </location>
</feature>
<evidence type="ECO:0000256" key="3">
    <source>
        <dbReference type="ARBA" id="ARBA00022989"/>
    </source>
</evidence>
<dbReference type="Gene3D" id="1.20.1420.30">
    <property type="entry name" value="NCX, central ion-binding region"/>
    <property type="match status" value="1"/>
</dbReference>
<dbReference type="InterPro" id="IPR004837">
    <property type="entry name" value="NaCa_Exmemb"/>
</dbReference>
<dbReference type="Gene3D" id="6.10.280.80">
    <property type="entry name" value="NCX, peripheral helical region"/>
    <property type="match status" value="1"/>
</dbReference>
<dbReference type="GO" id="GO:0008273">
    <property type="term" value="F:calcium, potassium:sodium antiporter activity"/>
    <property type="evidence" value="ECO:0007669"/>
    <property type="project" value="TreeGrafter"/>
</dbReference>
<dbReference type="EMBL" id="LWLG01000006">
    <property type="protein sequence ID" value="OAQ20834.1"/>
    <property type="molecule type" value="Genomic_DNA"/>
</dbReference>
<evidence type="ECO:0000256" key="1">
    <source>
        <dbReference type="ARBA" id="ARBA00004141"/>
    </source>
</evidence>
<comment type="caution">
    <text evidence="7">The sequence shown here is derived from an EMBL/GenBank/DDBJ whole genome shotgun (WGS) entry which is preliminary data.</text>
</comment>
<feature type="transmembrane region" description="Helical" evidence="5">
    <location>
        <begin position="246"/>
        <end position="266"/>
    </location>
</feature>
<dbReference type="NCBIfam" id="TIGR00367">
    <property type="entry name" value="calcium/sodium antiporter"/>
    <property type="match status" value="1"/>
</dbReference>
<keyword evidence="2 5" id="KW-0812">Transmembrane</keyword>
<dbReference type="GO" id="GO:0005886">
    <property type="term" value="C:plasma membrane"/>
    <property type="evidence" value="ECO:0007669"/>
    <property type="project" value="TreeGrafter"/>
</dbReference>
<evidence type="ECO:0000256" key="5">
    <source>
        <dbReference type="SAM" id="Phobius"/>
    </source>
</evidence>
<comment type="subcellular location">
    <subcellularLocation>
        <location evidence="1">Membrane</location>
        <topology evidence="1">Multi-pass membrane protein</topology>
    </subcellularLocation>
</comment>
<dbReference type="InterPro" id="IPR044880">
    <property type="entry name" value="NCX_ion-bd_dom_sf"/>
</dbReference>
<protein>
    <submittedName>
        <fullName evidence="7">Inner membrane protein YrbG, predicted calcium/sodium:proton antiporter</fullName>
    </submittedName>
</protein>
<evidence type="ECO:0000256" key="4">
    <source>
        <dbReference type="ARBA" id="ARBA00023136"/>
    </source>
</evidence>
<evidence type="ECO:0000313" key="8">
    <source>
        <dbReference type="Proteomes" id="UP000078390"/>
    </source>
</evidence>
<keyword evidence="8" id="KW-1185">Reference proteome</keyword>
<feature type="transmembrane region" description="Helical" evidence="5">
    <location>
        <begin position="278"/>
        <end position="295"/>
    </location>
</feature>
<accession>A0A179D425</accession>
<feature type="transmembrane region" description="Helical" evidence="5">
    <location>
        <begin position="307"/>
        <end position="325"/>
    </location>
</feature>
<sequence>MSIFLDLIFTLLGLAILLGGGDLMVRGAAALARRLGISTTVIGLTVVAFGTSAPELAVNVAAALRAGEISFGNIIGSNLANIGLGIGLAALIAPLAVESIVVRREIPMMMLATVAAVVAVLDPYLSNGPALYSRTESLLLLLFFAIFIYYNLVEVVQDRLNGLALQAASETLPEKPLSIPVALGLFVLGVAGLVLGAEVTVRFAVSLATALGLPKAFIGFTLIALGTSLPEIAISIMAVRRGETDLLIGNIVGSNIFNLLFILGVTATIRPVPVPEQGFPDLFMTFFLSLGLWFFSFSGKIRRRDGIFFLVAYLAYLGWKVMTLAY</sequence>
<gene>
    <name evidence="7" type="ORF">TDIS_1123</name>
</gene>
<keyword evidence="4 5" id="KW-0472">Membrane</keyword>
<name>A0A179D425_9BACT</name>
<dbReference type="Pfam" id="PF01699">
    <property type="entry name" value="Na_Ca_ex"/>
    <property type="match status" value="2"/>
</dbReference>
<feature type="domain" description="Sodium/calcium exchanger membrane region" evidence="6">
    <location>
        <begin position="182"/>
        <end position="320"/>
    </location>
</feature>
<dbReference type="RefSeq" id="WP_068670181.1">
    <property type="nucleotide sequence ID" value="NZ_LWLG01000006.1"/>
</dbReference>
<dbReference type="STRING" id="999894.TDIS_1123"/>
<feature type="transmembrane region" description="Helical" evidence="5">
    <location>
        <begin position="109"/>
        <end position="126"/>
    </location>
</feature>
<feature type="transmembrane region" description="Helical" evidence="5">
    <location>
        <begin position="138"/>
        <end position="156"/>
    </location>
</feature>